<evidence type="ECO:0000256" key="8">
    <source>
        <dbReference type="ARBA" id="ARBA00022840"/>
    </source>
</evidence>
<dbReference type="PANTHER" id="PTHR24418">
    <property type="entry name" value="TYROSINE-PROTEIN KINASE"/>
    <property type="match status" value="1"/>
</dbReference>
<evidence type="ECO:0000313" key="20">
    <source>
        <dbReference type="WBParaSite" id="MBELARI_LOCUS18858.1"/>
    </source>
</evidence>
<dbReference type="GO" id="GO:0005524">
    <property type="term" value="F:ATP binding"/>
    <property type="evidence" value="ECO:0007669"/>
    <property type="project" value="UniProtKB-KW"/>
</dbReference>
<dbReference type="InterPro" id="IPR008979">
    <property type="entry name" value="Galactose-bd-like_sf"/>
</dbReference>
<feature type="domain" description="F5/8 type C" evidence="18">
    <location>
        <begin position="1"/>
        <end position="151"/>
    </location>
</feature>
<dbReference type="SMART" id="SM00231">
    <property type="entry name" value="FA58C"/>
    <property type="match status" value="1"/>
</dbReference>
<organism evidence="19 20">
    <name type="scientific">Mesorhabditis belari</name>
    <dbReference type="NCBI Taxonomy" id="2138241"/>
    <lineage>
        <taxon>Eukaryota</taxon>
        <taxon>Metazoa</taxon>
        <taxon>Ecdysozoa</taxon>
        <taxon>Nematoda</taxon>
        <taxon>Chromadorea</taxon>
        <taxon>Rhabditida</taxon>
        <taxon>Rhabditina</taxon>
        <taxon>Rhabditomorpha</taxon>
        <taxon>Rhabditoidea</taxon>
        <taxon>Rhabditidae</taxon>
        <taxon>Mesorhabditinae</taxon>
        <taxon>Mesorhabditis</taxon>
    </lineage>
</organism>
<keyword evidence="13" id="KW-0675">Receptor</keyword>
<evidence type="ECO:0000259" key="17">
    <source>
        <dbReference type="PROSITE" id="PS50011"/>
    </source>
</evidence>
<dbReference type="PROSITE" id="PS50011">
    <property type="entry name" value="PROTEIN_KINASE_DOM"/>
    <property type="match status" value="1"/>
</dbReference>
<dbReference type="SUPFAM" id="SSF56112">
    <property type="entry name" value="Protein kinase-like (PK-like)"/>
    <property type="match status" value="1"/>
</dbReference>
<keyword evidence="4" id="KW-1003">Cell membrane</keyword>
<evidence type="ECO:0000256" key="12">
    <source>
        <dbReference type="ARBA" id="ARBA00023157"/>
    </source>
</evidence>
<keyword evidence="10" id="KW-1133">Transmembrane helix</keyword>
<evidence type="ECO:0000256" key="7">
    <source>
        <dbReference type="ARBA" id="ARBA00022741"/>
    </source>
</evidence>
<evidence type="ECO:0000256" key="15">
    <source>
        <dbReference type="ARBA" id="ARBA00023273"/>
    </source>
</evidence>
<dbReference type="Gene3D" id="2.60.120.1190">
    <property type="match status" value="1"/>
</dbReference>
<keyword evidence="14" id="KW-0325">Glycoprotein</keyword>
<evidence type="ECO:0000256" key="3">
    <source>
        <dbReference type="ARBA" id="ARBA00004489"/>
    </source>
</evidence>
<evidence type="ECO:0000256" key="11">
    <source>
        <dbReference type="ARBA" id="ARBA00023136"/>
    </source>
</evidence>
<dbReference type="Pfam" id="PF21114">
    <property type="entry name" value="DDR1-2_DS-like"/>
    <property type="match status" value="1"/>
</dbReference>
<keyword evidence="12" id="KW-1015">Disulfide bond</keyword>
<evidence type="ECO:0000256" key="4">
    <source>
        <dbReference type="ARBA" id="ARBA00022475"/>
    </source>
</evidence>
<evidence type="ECO:0000256" key="9">
    <source>
        <dbReference type="ARBA" id="ARBA00022902"/>
    </source>
</evidence>
<evidence type="ECO:0000256" key="1">
    <source>
        <dbReference type="ARBA" id="ARBA00004251"/>
    </source>
</evidence>
<dbReference type="InterPro" id="IPR000421">
    <property type="entry name" value="FA58C"/>
</dbReference>
<keyword evidence="8" id="KW-0067">ATP-binding</keyword>
<evidence type="ECO:0000256" key="14">
    <source>
        <dbReference type="ARBA" id="ARBA00023180"/>
    </source>
</evidence>
<dbReference type="InterPro" id="IPR048525">
    <property type="entry name" value="DDR1-2_DS-like"/>
</dbReference>
<sequence length="751" mass="84397">MENGQIDDEQITASSSFDLLSTGPQNSRIRTSIGGGAWCPQHQINATSAEWLQIVFPQDMLLTAVETQGRDDNGLGAEFAQSYRIEYWRPSLDAWARYKDGLGKEIIDGNTDPRSSIHRELDGAIVARRIRFVPVSQRTRTVCMRVEVYGCQYRGDLVSYSIPEGTIADGLSLKDFHYDGKISPSNHLLGGIGKLYDGKVGENDFEKKPNGWIAWKNEGKPIEMNFTFVEQMNFSAILFHTSNHFKMGAETFSEASIRFSQNGNHFSSRKVHFTYHADRQFDTARWIRIPIQSRIAKFLQIQLQPSPSSQWLLLSEVEFDLEPVTFEWEDTSAPYEHVEHNGNTVTLYAVDGHDQSTLFGFLASLSALLGSFCLVAGCLLRVSFRRRRPPVKPIPSPAFSQKHPQIHLMMDGSTIKRVSPSTYQMTKDNMHNAFLEKIPIDGEYADPDFSVSTECGSRMPLLAAYQDANYSKSLMLTSRSRALSSPLSCVTQYADYGEIYYHQSPQIDPAQLQFVRNLEGCQMRNVKLCQLERRLVVVKSLEETEETRRELQFLGSLKHPNVLEMIGTSTGQPFFCVLEYAENGSLQSYFQKMERLDTKTALSAVVGVVAGLSFLESRQIILSHLATHTCFVDRDGNVKVARIGCSPSSLFDEPCCSRDEMLRFMAPEAQNQDLQTAASNVWSFGGLCWEVLGGCRERVPLPSPIPLPPALLSPPGLHETLLSLCLSRNPQNRPTFSFIHLQLQTLLSAHI</sequence>
<dbReference type="PROSITE" id="PS50022">
    <property type="entry name" value="FA58C_3"/>
    <property type="match status" value="1"/>
</dbReference>
<evidence type="ECO:0000256" key="16">
    <source>
        <dbReference type="ARBA" id="ARBA00061639"/>
    </source>
</evidence>
<dbReference type="Pfam" id="PF07714">
    <property type="entry name" value="PK_Tyr_Ser-Thr"/>
    <property type="match status" value="1"/>
</dbReference>
<dbReference type="FunFam" id="2.60.120.260:FF:000007">
    <property type="entry name" value="Discoidin domain receptor tyrosine kinase 1"/>
    <property type="match status" value="1"/>
</dbReference>
<evidence type="ECO:0000256" key="6">
    <source>
        <dbReference type="ARBA" id="ARBA00022729"/>
    </source>
</evidence>
<keyword evidence="15" id="KW-0966">Cell projection</keyword>
<evidence type="ECO:0000256" key="5">
    <source>
        <dbReference type="ARBA" id="ARBA00022692"/>
    </source>
</evidence>
<dbReference type="Gene3D" id="1.10.510.10">
    <property type="entry name" value="Transferase(Phosphotransferase) domain 1"/>
    <property type="match status" value="1"/>
</dbReference>
<keyword evidence="7" id="KW-0547">Nucleotide-binding</keyword>
<keyword evidence="11" id="KW-0472">Membrane</keyword>
<evidence type="ECO:0000313" key="19">
    <source>
        <dbReference type="Proteomes" id="UP000887575"/>
    </source>
</evidence>
<reference evidence="20" key="1">
    <citation type="submission" date="2024-02" db="UniProtKB">
        <authorList>
            <consortium name="WormBaseParasite"/>
        </authorList>
    </citation>
    <scope>IDENTIFICATION</scope>
</reference>
<evidence type="ECO:0000256" key="10">
    <source>
        <dbReference type="ARBA" id="ARBA00022989"/>
    </source>
</evidence>
<dbReference type="PROSITE" id="PS01286">
    <property type="entry name" value="FA58C_2"/>
    <property type="match status" value="1"/>
</dbReference>
<evidence type="ECO:0000256" key="2">
    <source>
        <dbReference type="ARBA" id="ARBA00004484"/>
    </source>
</evidence>
<dbReference type="InterPro" id="IPR011009">
    <property type="entry name" value="Kinase-like_dom_sf"/>
</dbReference>
<accession>A0AAF3EXH1</accession>
<dbReference type="InterPro" id="IPR000719">
    <property type="entry name" value="Prot_kinase_dom"/>
</dbReference>
<dbReference type="InterPro" id="IPR001245">
    <property type="entry name" value="Ser-Thr/Tyr_kinase_cat_dom"/>
</dbReference>
<comment type="subcellular location">
    <subcellularLocation>
        <location evidence="1">Cell membrane</location>
        <topology evidence="1">Single-pass type I membrane protein</topology>
    </subcellularLocation>
    <subcellularLocation>
        <location evidence="3">Cell projection</location>
        <location evidence="3">Axon</location>
    </subcellularLocation>
    <subcellularLocation>
        <location evidence="2">Perikaryon</location>
    </subcellularLocation>
</comment>
<dbReference type="GO" id="GO:0030424">
    <property type="term" value="C:axon"/>
    <property type="evidence" value="ECO:0007669"/>
    <property type="project" value="UniProtKB-SubCell"/>
</dbReference>
<dbReference type="Pfam" id="PF00754">
    <property type="entry name" value="F5_F8_type_C"/>
    <property type="match status" value="1"/>
</dbReference>
<dbReference type="Gene3D" id="2.60.120.260">
    <property type="entry name" value="Galactose-binding domain-like"/>
    <property type="match status" value="1"/>
</dbReference>
<feature type="domain" description="Protein kinase" evidence="17">
    <location>
        <begin position="485"/>
        <end position="747"/>
    </location>
</feature>
<dbReference type="WBParaSite" id="MBELARI_LOCUS18858.1">
    <property type="protein sequence ID" value="MBELARI_LOCUS18858.1"/>
    <property type="gene ID" value="MBELARI_LOCUS18858"/>
</dbReference>
<dbReference type="AlphaFoldDB" id="A0AAF3EXH1"/>
<proteinExistence type="inferred from homology"/>
<evidence type="ECO:0000259" key="18">
    <source>
        <dbReference type="PROSITE" id="PS50022"/>
    </source>
</evidence>
<dbReference type="GO" id="GO:0008045">
    <property type="term" value="P:motor neuron axon guidance"/>
    <property type="evidence" value="ECO:0007669"/>
    <property type="project" value="UniProtKB-ARBA"/>
</dbReference>
<keyword evidence="6" id="KW-0732">Signal</keyword>
<dbReference type="CDD" id="cd00057">
    <property type="entry name" value="FA58C"/>
    <property type="match status" value="1"/>
</dbReference>
<dbReference type="GO" id="GO:0043204">
    <property type="term" value="C:perikaryon"/>
    <property type="evidence" value="ECO:0007669"/>
    <property type="project" value="UniProtKB-SubCell"/>
</dbReference>
<dbReference type="GO" id="GO:0005886">
    <property type="term" value="C:plasma membrane"/>
    <property type="evidence" value="ECO:0007669"/>
    <property type="project" value="UniProtKB-SubCell"/>
</dbReference>
<evidence type="ECO:0000256" key="13">
    <source>
        <dbReference type="ARBA" id="ARBA00023170"/>
    </source>
</evidence>
<comment type="similarity">
    <text evidence="16">Belongs to the protein kinase superfamily. Tyr protein kinase family. Insulin receptor subfamily.</text>
</comment>
<dbReference type="InterPro" id="IPR050198">
    <property type="entry name" value="Non-receptor_tyrosine_kinases"/>
</dbReference>
<keyword evidence="19" id="KW-1185">Reference proteome</keyword>
<protein>
    <submittedName>
        <fullName evidence="20">Protein kinase domain-containing protein</fullName>
    </submittedName>
</protein>
<name>A0AAF3EXH1_9BILA</name>
<keyword evidence="5" id="KW-0812">Transmembrane</keyword>
<keyword evidence="9" id="KW-0524">Neurogenesis</keyword>
<dbReference type="GO" id="GO:0004672">
    <property type="term" value="F:protein kinase activity"/>
    <property type="evidence" value="ECO:0007669"/>
    <property type="project" value="InterPro"/>
</dbReference>
<dbReference type="SUPFAM" id="SSF49785">
    <property type="entry name" value="Galactose-binding domain-like"/>
    <property type="match status" value="1"/>
</dbReference>
<dbReference type="GO" id="GO:0048680">
    <property type="term" value="P:positive regulation of axon regeneration"/>
    <property type="evidence" value="ECO:0007669"/>
    <property type="project" value="UniProtKB-ARBA"/>
</dbReference>
<dbReference type="Proteomes" id="UP000887575">
    <property type="component" value="Unassembled WGS sequence"/>
</dbReference>